<comment type="caution">
    <text evidence="4">The sequence shown here is derived from an EMBL/GenBank/DDBJ whole genome shotgun (WGS) entry which is preliminary data.</text>
</comment>
<proteinExistence type="predicted"/>
<dbReference type="SUPFAM" id="SSF51283">
    <property type="entry name" value="dUTPase-like"/>
    <property type="match status" value="1"/>
</dbReference>
<feature type="domain" description="Pyruvate phosphate dikinase AMP/ATP-binding" evidence="3">
    <location>
        <begin position="192"/>
        <end position="393"/>
    </location>
</feature>
<dbReference type="PANTHER" id="PTHR42680:SF3">
    <property type="entry name" value="DCTP DEAMINASE"/>
    <property type="match status" value="1"/>
</dbReference>
<evidence type="ECO:0000259" key="3">
    <source>
        <dbReference type="Pfam" id="PF01326"/>
    </source>
</evidence>
<dbReference type="GO" id="GO:0008829">
    <property type="term" value="F:dCTP deaminase activity"/>
    <property type="evidence" value="ECO:0007669"/>
    <property type="project" value="InterPro"/>
</dbReference>
<evidence type="ECO:0000256" key="1">
    <source>
        <dbReference type="ARBA" id="ARBA00022801"/>
    </source>
</evidence>
<organism evidence="4 5">
    <name type="scientific">Cellulomonas bogoriensis 69B4 = DSM 16987</name>
    <dbReference type="NCBI Taxonomy" id="1386082"/>
    <lineage>
        <taxon>Bacteria</taxon>
        <taxon>Bacillati</taxon>
        <taxon>Actinomycetota</taxon>
        <taxon>Actinomycetes</taxon>
        <taxon>Micrococcales</taxon>
        <taxon>Cellulomonadaceae</taxon>
        <taxon>Cellulomonas</taxon>
    </lineage>
</organism>
<keyword evidence="1" id="KW-0378">Hydrolase</keyword>
<dbReference type="Gene3D" id="2.70.40.10">
    <property type="match status" value="1"/>
</dbReference>
<feature type="non-terminal residue" evidence="4">
    <location>
        <position position="436"/>
    </location>
</feature>
<dbReference type="InterPro" id="IPR036157">
    <property type="entry name" value="dUTPase-like_sf"/>
</dbReference>
<dbReference type="Pfam" id="PF01326">
    <property type="entry name" value="PPDK_N"/>
    <property type="match status" value="1"/>
</dbReference>
<dbReference type="PANTHER" id="PTHR42680">
    <property type="entry name" value="DCTP DEAMINASE"/>
    <property type="match status" value="1"/>
</dbReference>
<dbReference type="Proteomes" id="UP000054314">
    <property type="component" value="Unassembled WGS sequence"/>
</dbReference>
<dbReference type="Gene3D" id="3.30.1490.20">
    <property type="entry name" value="ATP-grasp fold, A domain"/>
    <property type="match status" value="1"/>
</dbReference>
<dbReference type="EMBL" id="AXCZ01000313">
    <property type="protein sequence ID" value="KGM08490.1"/>
    <property type="molecule type" value="Genomic_DNA"/>
</dbReference>
<name>A0A0A0BKT9_9CELL</name>
<dbReference type="InterPro" id="IPR033704">
    <property type="entry name" value="dUTPase_trimeric"/>
</dbReference>
<dbReference type="CDD" id="cd07557">
    <property type="entry name" value="trimeric_dUTPase"/>
    <property type="match status" value="1"/>
</dbReference>
<dbReference type="Pfam" id="PF22769">
    <property type="entry name" value="DCD"/>
    <property type="match status" value="1"/>
</dbReference>
<dbReference type="GO" id="GO:0016301">
    <property type="term" value="F:kinase activity"/>
    <property type="evidence" value="ECO:0007669"/>
    <property type="project" value="InterPro"/>
</dbReference>
<gene>
    <name evidence="4" type="ORF">N869_10940</name>
</gene>
<reference evidence="4 5" key="1">
    <citation type="submission" date="2013-08" db="EMBL/GenBank/DDBJ databases">
        <title>Genome sequencing of Cellulomonas bogoriensis 69B4.</title>
        <authorList>
            <person name="Chen F."/>
            <person name="Li Y."/>
            <person name="Wang G."/>
        </authorList>
    </citation>
    <scope>NUCLEOTIDE SEQUENCE [LARGE SCALE GENOMIC DNA]</scope>
    <source>
        <strain evidence="4 5">69B4</strain>
    </source>
</reference>
<dbReference type="InterPro" id="IPR013815">
    <property type="entry name" value="ATP_grasp_subdomain_1"/>
</dbReference>
<dbReference type="RefSeq" id="WP_035062974.1">
    <property type="nucleotide sequence ID" value="NZ_AXCZ01000313.1"/>
</dbReference>
<keyword evidence="5" id="KW-1185">Reference proteome</keyword>
<evidence type="ECO:0000256" key="2">
    <source>
        <dbReference type="ARBA" id="ARBA00023080"/>
    </source>
</evidence>
<keyword evidence="2" id="KW-0546">Nucleotide metabolism</keyword>
<dbReference type="GO" id="GO:0015949">
    <property type="term" value="P:nucleobase-containing small molecule interconversion"/>
    <property type="evidence" value="ECO:0007669"/>
    <property type="project" value="TreeGrafter"/>
</dbReference>
<dbReference type="InterPro" id="IPR011962">
    <property type="entry name" value="dCTP_deaminase"/>
</dbReference>
<sequence length="436" mass="47572">MILTGEEIVRAVNSGEIVIEPFTIDHVNPNSYNFRLGEKLRVYDTDLLDLRQPNAYRELTIGPEGFVLEPGRLYLAHTVERLGGAVYAPTFAARSSVARLGMFINLSACLGDIGFVGQWTLQLFTAHRVRVYAGMPIGQMMWWKRHGDVDLYSGKYQGSTGPRTSDIHLDHRRTDALATFPRLRSDVDPADVGPKFATLSRLAHHLPVPDAFAVPSSVLNRSIDPAVRNRLEHSMRDLRATVGAFLHESTREIAEAVAGYRLDAATRELLAVRVEELRASAPHSRLAVRSSGLEEDGAQSSLAGVHRSVLGLADTEAVVEAVEEAWRSWFELPALLSRVRTGNFDATPRLALFVQLMVQPTLAGVAFTEPAGDGPARVVVEHVDGLADGLVAGVDVGAGYSTDTPLPDDVLGLQLGAVVDLLRDVRRLEGHEVDVE</sequence>
<evidence type="ECO:0000313" key="5">
    <source>
        <dbReference type="Proteomes" id="UP000054314"/>
    </source>
</evidence>
<dbReference type="SUPFAM" id="SSF56059">
    <property type="entry name" value="Glutathione synthetase ATP-binding domain-like"/>
    <property type="match status" value="1"/>
</dbReference>
<dbReference type="AlphaFoldDB" id="A0A0A0BKT9"/>
<dbReference type="InterPro" id="IPR002192">
    <property type="entry name" value="PPDK_AMP/ATP-bd"/>
</dbReference>
<accession>A0A0A0BKT9</accession>
<protein>
    <submittedName>
        <fullName evidence="4">Deoxycytidine triphosphate deaminase</fullName>
    </submittedName>
</protein>
<dbReference type="GO" id="GO:0006229">
    <property type="term" value="P:dUTP biosynthetic process"/>
    <property type="evidence" value="ECO:0007669"/>
    <property type="project" value="InterPro"/>
</dbReference>
<dbReference type="GO" id="GO:0005524">
    <property type="term" value="F:ATP binding"/>
    <property type="evidence" value="ECO:0007669"/>
    <property type="project" value="InterPro"/>
</dbReference>
<evidence type="ECO:0000313" key="4">
    <source>
        <dbReference type="EMBL" id="KGM08490.1"/>
    </source>
</evidence>